<dbReference type="Proteomes" id="UP000221020">
    <property type="component" value="Unassembled WGS sequence"/>
</dbReference>
<evidence type="ECO:0000313" key="3">
    <source>
        <dbReference type="EMBL" id="PED81280.1"/>
    </source>
</evidence>
<dbReference type="RefSeq" id="WP_097898416.1">
    <property type="nucleotide sequence ID" value="NZ_NVOR01000070.1"/>
</dbReference>
<reference evidence="3 4" key="1">
    <citation type="submission" date="2017-09" db="EMBL/GenBank/DDBJ databases">
        <title>Large-scale bioinformatics analysis of Bacillus genomes uncovers conserved roles of natural products in bacterial physiology.</title>
        <authorList>
            <consortium name="Agbiome Team Llc"/>
            <person name="Bleich R.M."/>
            <person name="Grubbs K.J."/>
            <person name="Santa Maria K.C."/>
            <person name="Allen S.E."/>
            <person name="Farag S."/>
            <person name="Shank E.A."/>
            <person name="Bowers A."/>
        </authorList>
    </citation>
    <scope>NUCLEOTIDE SEQUENCE [LARGE SCALE GENOMIC DNA]</scope>
    <source>
        <strain evidence="3 4">AFS092012</strain>
    </source>
</reference>
<protein>
    <submittedName>
        <fullName evidence="3">Hemolysin</fullName>
    </submittedName>
</protein>
<dbReference type="Pfam" id="PF05791">
    <property type="entry name" value="Bacillus_HBL"/>
    <property type="match status" value="1"/>
</dbReference>
<name>A0AA91ZS33_9BACI</name>
<proteinExistence type="predicted"/>
<keyword evidence="2" id="KW-0732">Signal</keyword>
<dbReference type="CDD" id="cd22653">
    <property type="entry name" value="ClyA_HblB-like"/>
    <property type="match status" value="1"/>
</dbReference>
<evidence type="ECO:0000313" key="4">
    <source>
        <dbReference type="Proteomes" id="UP000221020"/>
    </source>
</evidence>
<feature type="coiled-coil region" evidence="1">
    <location>
        <begin position="154"/>
        <end position="227"/>
    </location>
</feature>
<comment type="caution">
    <text evidence="3">The sequence shown here is derived from an EMBL/GenBank/DDBJ whole genome shotgun (WGS) entry which is preliminary data.</text>
</comment>
<dbReference type="SUPFAM" id="SSF58100">
    <property type="entry name" value="Bacterial hemolysins"/>
    <property type="match status" value="1"/>
</dbReference>
<evidence type="ECO:0000256" key="1">
    <source>
        <dbReference type="SAM" id="Coils"/>
    </source>
</evidence>
<dbReference type="PANTHER" id="PTHR38443">
    <property type="match status" value="1"/>
</dbReference>
<dbReference type="Gene3D" id="1.20.1170.10">
    <property type="match status" value="1"/>
</dbReference>
<dbReference type="InterPro" id="IPR008414">
    <property type="entry name" value="HBL"/>
</dbReference>
<dbReference type="GO" id="GO:0016020">
    <property type="term" value="C:membrane"/>
    <property type="evidence" value="ECO:0007669"/>
    <property type="project" value="InterPro"/>
</dbReference>
<feature type="chain" id="PRO_5041663355" evidence="2">
    <location>
        <begin position="32"/>
        <end position="379"/>
    </location>
</feature>
<sequence>MINKIPYKLLAVSTFLTITTANVVTPVTAFASEIEQTNNGDISLSANKEQMKKALQDAEVFAKSMNGYSYMLINNPDVNFERIDMKESPNLPNQIVQDQKNAREHAAKWDTQVKRQLLNTLTGIVEYDTQFDNYYDALVEAINEGDGDTLKEGITDLRAEIQQNQEHTQKLIQELTKLRDNIGQDVKAFGDHKDLLSSILEKQSAEIKEDEKRLNEILAKINHYNKLKSDGFNVMKGAVLGLPLIGGVIVIVAEDQLKELQPLVAPLLAKVNQPVDHKVTLNRVVGVTYNNINEMHNAIDGAINALTYMSTQWNNLDSQYTAVLGHIENTSEKADQNKFKFLKPNLDAAKDSWKTFKTDASILKEGIKELKVEPVTPQQ</sequence>
<feature type="signal peptide" evidence="2">
    <location>
        <begin position="1"/>
        <end position="31"/>
    </location>
</feature>
<organism evidence="3 4">
    <name type="scientific">Bacillus pseudomycoides</name>
    <dbReference type="NCBI Taxonomy" id="64104"/>
    <lineage>
        <taxon>Bacteria</taxon>
        <taxon>Bacillati</taxon>
        <taxon>Bacillota</taxon>
        <taxon>Bacilli</taxon>
        <taxon>Bacillales</taxon>
        <taxon>Bacillaceae</taxon>
        <taxon>Bacillus</taxon>
        <taxon>Bacillus cereus group</taxon>
    </lineage>
</organism>
<dbReference type="EMBL" id="NVOR01000070">
    <property type="protein sequence ID" value="PED81280.1"/>
    <property type="molecule type" value="Genomic_DNA"/>
</dbReference>
<accession>A0AA91ZS33</accession>
<keyword evidence="1" id="KW-0175">Coiled coil</keyword>
<evidence type="ECO:0000256" key="2">
    <source>
        <dbReference type="SAM" id="SignalP"/>
    </source>
</evidence>
<dbReference type="AlphaFoldDB" id="A0AA91ZS33"/>
<dbReference type="InterPro" id="IPR052785">
    <property type="entry name" value="Enterotoxin_cmpnt"/>
</dbReference>
<dbReference type="PANTHER" id="PTHR38443:SF2">
    <property type="entry name" value="NON-HEMOLYTIC ENTEROTOXIN LYTIC COMPONENT L1"/>
    <property type="match status" value="1"/>
</dbReference>
<gene>
    <name evidence="3" type="ORF">CON65_18235</name>
</gene>